<dbReference type="Pfam" id="PF00665">
    <property type="entry name" value="rve"/>
    <property type="match status" value="1"/>
</dbReference>
<dbReference type="PROSITE" id="PS50994">
    <property type="entry name" value="INTEGRASE"/>
    <property type="match status" value="1"/>
</dbReference>
<keyword evidence="4" id="KW-1185">Reference proteome</keyword>
<reference evidence="3" key="1">
    <citation type="submission" date="2020-06" db="EMBL/GenBank/DDBJ databases">
        <authorList>
            <consortium name="Wellcome Sanger Institute Data Sharing"/>
        </authorList>
    </citation>
    <scope>NUCLEOTIDE SEQUENCE [LARGE SCALE GENOMIC DNA]</scope>
</reference>
<dbReference type="InterPro" id="IPR012337">
    <property type="entry name" value="RNaseH-like_sf"/>
</dbReference>
<dbReference type="SUPFAM" id="SSF53098">
    <property type="entry name" value="Ribonuclease H-like"/>
    <property type="match status" value="1"/>
</dbReference>
<dbReference type="Gene3D" id="3.30.420.10">
    <property type="entry name" value="Ribonuclease H-like superfamily/Ribonuclease H"/>
    <property type="match status" value="1"/>
</dbReference>
<dbReference type="PANTHER" id="PTHR37984">
    <property type="entry name" value="PROTEIN CBG26694"/>
    <property type="match status" value="1"/>
</dbReference>
<sequence>MASDVRHWCQTCERCQVAKDAGPSARSFLGHLLASEPNEILAIDFTMLEPSRSALENVLVVTDVFSKYTLAFPTRDQTASTVAQVLSVEWFSKFGAPVRIHSDQGRNFESTLIKQLCKLYGIEKSRTTPYHPAGNGQCERFNRTLHDLLRTLPTSRKRDWHSCLPQVLYAYNTTPHQSTGESPFFLMFGREARLPVDFLLGRVQDPVGGTVRDWVQEHQTRLLLAFDSVRDRLKVAAERRKKNHDQGVRLEPLVEGQLVLLRNYGRKGRCKIQDKWGSVQHRVVKAPPGEGPVYAVAPVNEPTEVKRVHRTLLKVVAGDIPAVDTSPPPQASPDQPIRQDDSSGDDVMAWVRDTSPTPARRASAVTQDLTPALPATTLAPHPAARACSPLGSRGLTRRQTTRSTAGQHSNLHHLPRTVRERAPARPVSSQSIAMSVFFRPWN</sequence>
<evidence type="ECO:0000256" key="1">
    <source>
        <dbReference type="SAM" id="MobiDB-lite"/>
    </source>
</evidence>
<dbReference type="InterPro" id="IPR050951">
    <property type="entry name" value="Retrovirus_Pol_polyprotein"/>
</dbReference>
<organism evidence="3 4">
    <name type="scientific">Gouania willdenowi</name>
    <name type="common">Blunt-snouted clingfish</name>
    <name type="synonym">Lepadogaster willdenowi</name>
    <dbReference type="NCBI Taxonomy" id="441366"/>
    <lineage>
        <taxon>Eukaryota</taxon>
        <taxon>Metazoa</taxon>
        <taxon>Chordata</taxon>
        <taxon>Craniata</taxon>
        <taxon>Vertebrata</taxon>
        <taxon>Euteleostomi</taxon>
        <taxon>Actinopterygii</taxon>
        <taxon>Neopterygii</taxon>
        <taxon>Teleostei</taxon>
        <taxon>Neoteleostei</taxon>
        <taxon>Acanthomorphata</taxon>
        <taxon>Ovalentaria</taxon>
        <taxon>Blenniimorphae</taxon>
        <taxon>Blenniiformes</taxon>
        <taxon>Gobiesocoidei</taxon>
        <taxon>Gobiesocidae</taxon>
        <taxon>Gobiesocinae</taxon>
        <taxon>Gouania</taxon>
    </lineage>
</organism>
<feature type="region of interest" description="Disordered" evidence="1">
    <location>
        <begin position="319"/>
        <end position="366"/>
    </location>
</feature>
<dbReference type="Proteomes" id="UP000694680">
    <property type="component" value="Chromosome 4"/>
</dbReference>
<name>A0A8C5D0D1_GOUWI</name>
<dbReference type="InterPro" id="IPR001584">
    <property type="entry name" value="Integrase_cat-core"/>
</dbReference>
<protein>
    <recommendedName>
        <fullName evidence="2">Integrase catalytic domain-containing protein</fullName>
    </recommendedName>
</protein>
<feature type="domain" description="Integrase catalytic" evidence="2">
    <location>
        <begin position="33"/>
        <end position="191"/>
    </location>
</feature>
<dbReference type="PANTHER" id="PTHR37984:SF15">
    <property type="entry name" value="INTEGRASE CATALYTIC DOMAIN-CONTAINING PROTEIN"/>
    <property type="match status" value="1"/>
</dbReference>
<reference evidence="3" key="2">
    <citation type="submission" date="2025-08" db="UniProtKB">
        <authorList>
            <consortium name="Ensembl"/>
        </authorList>
    </citation>
    <scope>IDENTIFICATION</scope>
</reference>
<dbReference type="GO" id="GO:0015074">
    <property type="term" value="P:DNA integration"/>
    <property type="evidence" value="ECO:0007669"/>
    <property type="project" value="InterPro"/>
</dbReference>
<evidence type="ECO:0000259" key="2">
    <source>
        <dbReference type="PROSITE" id="PS50994"/>
    </source>
</evidence>
<dbReference type="Ensembl" id="ENSGWIT00000000289.1">
    <property type="protein sequence ID" value="ENSGWIP00000000262.1"/>
    <property type="gene ID" value="ENSGWIG00000000167.1"/>
</dbReference>
<dbReference type="FunFam" id="3.30.420.10:FF:000032">
    <property type="entry name" value="Retrovirus-related Pol polyprotein from transposon 297-like Protein"/>
    <property type="match status" value="1"/>
</dbReference>
<feature type="region of interest" description="Disordered" evidence="1">
    <location>
        <begin position="378"/>
        <end position="429"/>
    </location>
</feature>
<accession>A0A8C5D0D1</accession>
<dbReference type="InterPro" id="IPR036397">
    <property type="entry name" value="RNaseH_sf"/>
</dbReference>
<dbReference type="GO" id="GO:0003676">
    <property type="term" value="F:nucleic acid binding"/>
    <property type="evidence" value="ECO:0007669"/>
    <property type="project" value="InterPro"/>
</dbReference>
<evidence type="ECO:0000313" key="4">
    <source>
        <dbReference type="Proteomes" id="UP000694680"/>
    </source>
</evidence>
<dbReference type="AlphaFoldDB" id="A0A8C5D0D1"/>
<evidence type="ECO:0000313" key="3">
    <source>
        <dbReference type="Ensembl" id="ENSGWIP00000000262.1"/>
    </source>
</evidence>
<reference evidence="3" key="3">
    <citation type="submission" date="2025-09" db="UniProtKB">
        <authorList>
            <consortium name="Ensembl"/>
        </authorList>
    </citation>
    <scope>IDENTIFICATION</scope>
</reference>
<proteinExistence type="predicted"/>